<evidence type="ECO:0000313" key="3">
    <source>
        <dbReference type="Proteomes" id="UP000199373"/>
    </source>
</evidence>
<gene>
    <name evidence="2" type="ORF">SAMN04487850_2125</name>
</gene>
<dbReference type="AlphaFoldDB" id="A0A1I0Q0N0"/>
<protein>
    <submittedName>
        <fullName evidence="2">Uncharacterized protein</fullName>
    </submittedName>
</protein>
<evidence type="ECO:0000256" key="1">
    <source>
        <dbReference type="SAM" id="Phobius"/>
    </source>
</evidence>
<keyword evidence="3" id="KW-1185">Reference proteome</keyword>
<dbReference type="EMBL" id="FOIQ01000005">
    <property type="protein sequence ID" value="SEW20511.1"/>
    <property type="molecule type" value="Genomic_DNA"/>
</dbReference>
<organism evidence="2 3">
    <name type="scientific">Prevotella aff. ruminicola Tc2-24</name>
    <dbReference type="NCBI Taxonomy" id="81582"/>
    <lineage>
        <taxon>Bacteria</taxon>
        <taxon>Pseudomonadati</taxon>
        <taxon>Bacteroidota</taxon>
        <taxon>Bacteroidia</taxon>
        <taxon>Bacteroidales</taxon>
        <taxon>Prevotellaceae</taxon>
        <taxon>Prevotella</taxon>
    </lineage>
</organism>
<proteinExistence type="predicted"/>
<keyword evidence="1" id="KW-1133">Transmembrane helix</keyword>
<sequence>MNMISQLKHLFGDSFIGPDELRPFVERLGWEGEIPVPEMNYPLTELEKYANDYILVMGLPRIGNKEITIRSLREVFGVDPDVSEPCFYNQDWYMNEAFIDQTLESRWYLVRKRVVEASRAVMPEELMTQHYVFPTAILCAFTFFAYYFRYGEHLWYHDFVWCSDVDHNGDRIYVGKYHDVDGVNKNGFSVHRHLALRACYAAVTMI</sequence>
<name>A0A1I0Q0N0_9BACT</name>
<accession>A0A1I0Q0N0</accession>
<keyword evidence="1" id="KW-0812">Transmembrane</keyword>
<keyword evidence="1" id="KW-0472">Membrane</keyword>
<feature type="transmembrane region" description="Helical" evidence="1">
    <location>
        <begin position="131"/>
        <end position="148"/>
    </location>
</feature>
<dbReference type="Proteomes" id="UP000199373">
    <property type="component" value="Unassembled WGS sequence"/>
</dbReference>
<evidence type="ECO:0000313" key="2">
    <source>
        <dbReference type="EMBL" id="SEW20511.1"/>
    </source>
</evidence>
<reference evidence="2 3" key="1">
    <citation type="submission" date="2016-10" db="EMBL/GenBank/DDBJ databases">
        <authorList>
            <person name="de Groot N.N."/>
        </authorList>
    </citation>
    <scope>NUCLEOTIDE SEQUENCE [LARGE SCALE GENOMIC DNA]</scope>
    <source>
        <strain evidence="2 3">TC2-24</strain>
    </source>
</reference>